<dbReference type="EMBL" id="SELW01000121">
    <property type="protein sequence ID" value="TID30778.1"/>
    <property type="molecule type" value="Genomic_DNA"/>
</dbReference>
<name>A0A4T0X5N4_9ASCO</name>
<reference evidence="2 3" key="1">
    <citation type="journal article" date="2019" name="Front. Genet.">
        <title>Whole-Genome Sequencing of the Opportunistic Yeast Pathogen Candida inconspicua Uncovers Its Hybrid Origin.</title>
        <authorList>
            <person name="Mixao V."/>
            <person name="Hansen A.P."/>
            <person name="Saus E."/>
            <person name="Boekhout T."/>
            <person name="Lass-Florl C."/>
            <person name="Gabaldon T."/>
        </authorList>
    </citation>
    <scope>NUCLEOTIDE SEQUENCE [LARGE SCALE GENOMIC DNA]</scope>
    <source>
        <strain evidence="2 3">CBS 180</strain>
    </source>
</reference>
<feature type="domain" description="Ubiquitin-like" evidence="1">
    <location>
        <begin position="76"/>
        <end position="143"/>
    </location>
</feature>
<evidence type="ECO:0000313" key="3">
    <source>
        <dbReference type="Proteomes" id="UP000307173"/>
    </source>
</evidence>
<dbReference type="AlphaFoldDB" id="A0A4T0X5N4"/>
<accession>A0A4T0X5N4</accession>
<proteinExistence type="predicted"/>
<evidence type="ECO:0000313" key="2">
    <source>
        <dbReference type="EMBL" id="TID30778.1"/>
    </source>
</evidence>
<dbReference type="InterPro" id="IPR000626">
    <property type="entry name" value="Ubiquitin-like_dom"/>
</dbReference>
<organism evidence="2 3">
    <name type="scientific">Pichia inconspicua</name>
    <dbReference type="NCBI Taxonomy" id="52247"/>
    <lineage>
        <taxon>Eukaryota</taxon>
        <taxon>Fungi</taxon>
        <taxon>Dikarya</taxon>
        <taxon>Ascomycota</taxon>
        <taxon>Saccharomycotina</taxon>
        <taxon>Pichiomycetes</taxon>
        <taxon>Pichiales</taxon>
        <taxon>Pichiaceae</taxon>
        <taxon>Pichia</taxon>
    </lineage>
</organism>
<comment type="caution">
    <text evidence="2">The sequence shown here is derived from an EMBL/GenBank/DDBJ whole genome shotgun (WGS) entry which is preliminary data.</text>
</comment>
<protein>
    <recommendedName>
        <fullName evidence="1">Ubiquitin-like domain-containing protein</fullName>
    </recommendedName>
</protein>
<dbReference type="PROSITE" id="PS50053">
    <property type="entry name" value="UBIQUITIN_2"/>
    <property type="match status" value="1"/>
</dbReference>
<dbReference type="Proteomes" id="UP000307173">
    <property type="component" value="Unassembled WGS sequence"/>
</dbReference>
<dbReference type="Gene3D" id="3.10.20.90">
    <property type="entry name" value="Phosphatidylinositol 3-kinase Catalytic Subunit, Chain A, domain 1"/>
    <property type="match status" value="1"/>
</dbReference>
<keyword evidence="3" id="KW-1185">Reference proteome</keyword>
<dbReference type="OrthoDB" id="4067208at2759"/>
<evidence type="ECO:0000259" key="1">
    <source>
        <dbReference type="PROSITE" id="PS50053"/>
    </source>
</evidence>
<gene>
    <name evidence="2" type="ORF">CANINC_000694</name>
</gene>
<sequence length="216" mass="24261">MTTEVDFAKQFIHLLEVTGSDAAVQDEFINGWKIGNLDTLTDFSFPHLENPYISNVKQDDDDLMDVDDKEDEKIKLPISFKSLKAPKFSKTVKIDVNGSTRIYNIKSELSKLLKEGDSIVVEIPDIKLMLRAKTLGDSDSVLEVLKTNNLDNLALNVLLSKFKPLETESSNEPTPVEKVNPTVSNESWNKIADILNSDLKDQSKVNDIITKMKSFV</sequence>